<name>A0A371IHN3_MUCPR</name>
<reference evidence="2" key="1">
    <citation type="submission" date="2018-05" db="EMBL/GenBank/DDBJ databases">
        <title>Draft genome of Mucuna pruriens seed.</title>
        <authorList>
            <person name="Nnadi N.E."/>
            <person name="Vos R."/>
            <person name="Hasami M.H."/>
            <person name="Devisetty U.K."/>
            <person name="Aguiy J.C."/>
        </authorList>
    </citation>
    <scope>NUCLEOTIDE SEQUENCE [LARGE SCALE GENOMIC DNA]</scope>
    <source>
        <strain evidence="2">JCA_2017</strain>
    </source>
</reference>
<sequence length="45" mass="4976">MIMGDTMEKTIKDNILDSKKTTCDGVRGVPEHVTNMSSGEEYKKG</sequence>
<protein>
    <submittedName>
        <fullName evidence="2">Uncharacterized protein</fullName>
    </submittedName>
</protein>
<feature type="region of interest" description="Disordered" evidence="1">
    <location>
        <begin position="22"/>
        <end position="45"/>
    </location>
</feature>
<proteinExistence type="predicted"/>
<evidence type="ECO:0000313" key="3">
    <source>
        <dbReference type="Proteomes" id="UP000257109"/>
    </source>
</evidence>
<gene>
    <name evidence="2" type="ORF">CR513_00428</name>
</gene>
<evidence type="ECO:0000256" key="1">
    <source>
        <dbReference type="SAM" id="MobiDB-lite"/>
    </source>
</evidence>
<accession>A0A371IHN3</accession>
<organism evidence="2 3">
    <name type="scientific">Mucuna pruriens</name>
    <name type="common">Velvet bean</name>
    <name type="synonym">Dolichos pruriens</name>
    <dbReference type="NCBI Taxonomy" id="157652"/>
    <lineage>
        <taxon>Eukaryota</taxon>
        <taxon>Viridiplantae</taxon>
        <taxon>Streptophyta</taxon>
        <taxon>Embryophyta</taxon>
        <taxon>Tracheophyta</taxon>
        <taxon>Spermatophyta</taxon>
        <taxon>Magnoliopsida</taxon>
        <taxon>eudicotyledons</taxon>
        <taxon>Gunneridae</taxon>
        <taxon>Pentapetalae</taxon>
        <taxon>rosids</taxon>
        <taxon>fabids</taxon>
        <taxon>Fabales</taxon>
        <taxon>Fabaceae</taxon>
        <taxon>Papilionoideae</taxon>
        <taxon>50 kb inversion clade</taxon>
        <taxon>NPAAA clade</taxon>
        <taxon>indigoferoid/millettioid clade</taxon>
        <taxon>Phaseoleae</taxon>
        <taxon>Mucuna</taxon>
    </lineage>
</organism>
<dbReference type="AlphaFoldDB" id="A0A371IHN3"/>
<keyword evidence="3" id="KW-1185">Reference proteome</keyword>
<feature type="non-terminal residue" evidence="2">
    <location>
        <position position="45"/>
    </location>
</feature>
<dbReference type="Proteomes" id="UP000257109">
    <property type="component" value="Unassembled WGS sequence"/>
</dbReference>
<comment type="caution">
    <text evidence="2">The sequence shown here is derived from an EMBL/GenBank/DDBJ whole genome shotgun (WGS) entry which is preliminary data.</text>
</comment>
<dbReference type="EMBL" id="QJKJ01000065">
    <property type="protein sequence ID" value="RDY14508.1"/>
    <property type="molecule type" value="Genomic_DNA"/>
</dbReference>
<evidence type="ECO:0000313" key="2">
    <source>
        <dbReference type="EMBL" id="RDY14508.1"/>
    </source>
</evidence>